<gene>
    <name evidence="3" type="ORF">LDAN0321_LOCUS15424</name>
</gene>
<dbReference type="AlphaFoldDB" id="A0A7S2L897"/>
<feature type="region of interest" description="Disordered" evidence="1">
    <location>
        <begin position="558"/>
        <end position="579"/>
    </location>
</feature>
<accession>A0A7S2L897</accession>
<protein>
    <recommendedName>
        <fullName evidence="2">Helicase-associated domain-containing protein</fullName>
    </recommendedName>
</protein>
<name>A0A7S2L897_9STRA</name>
<organism evidence="3">
    <name type="scientific">Leptocylindrus danicus</name>
    <dbReference type="NCBI Taxonomy" id="163516"/>
    <lineage>
        <taxon>Eukaryota</taxon>
        <taxon>Sar</taxon>
        <taxon>Stramenopiles</taxon>
        <taxon>Ochrophyta</taxon>
        <taxon>Bacillariophyta</taxon>
        <taxon>Coscinodiscophyceae</taxon>
        <taxon>Chaetocerotophycidae</taxon>
        <taxon>Leptocylindrales</taxon>
        <taxon>Leptocylindraceae</taxon>
        <taxon>Leptocylindrus</taxon>
    </lineage>
</organism>
<dbReference type="PANTHER" id="PTHR33418:SF1">
    <property type="entry name" value="HELICASE-ASSOCIATED DOMAIN-CONTAINING PROTEIN"/>
    <property type="match status" value="1"/>
</dbReference>
<dbReference type="Pfam" id="PF03457">
    <property type="entry name" value="HA"/>
    <property type="match status" value="4"/>
</dbReference>
<feature type="domain" description="Helicase-associated" evidence="2">
    <location>
        <begin position="363"/>
        <end position="430"/>
    </location>
</feature>
<feature type="domain" description="Helicase-associated" evidence="2">
    <location>
        <begin position="436"/>
        <end position="503"/>
    </location>
</feature>
<evidence type="ECO:0000256" key="1">
    <source>
        <dbReference type="SAM" id="MobiDB-lite"/>
    </source>
</evidence>
<dbReference type="EMBL" id="HBGY01024961">
    <property type="protein sequence ID" value="CAD9597207.1"/>
    <property type="molecule type" value="Transcribed_RNA"/>
</dbReference>
<evidence type="ECO:0000259" key="2">
    <source>
        <dbReference type="Pfam" id="PF03457"/>
    </source>
</evidence>
<dbReference type="PANTHER" id="PTHR33418">
    <property type="entry name" value="HELICASE-ASSOCIATED"/>
    <property type="match status" value="1"/>
</dbReference>
<reference evidence="3" key="1">
    <citation type="submission" date="2021-01" db="EMBL/GenBank/DDBJ databases">
        <authorList>
            <person name="Corre E."/>
            <person name="Pelletier E."/>
            <person name="Niang G."/>
            <person name="Scheremetjew M."/>
            <person name="Finn R."/>
            <person name="Kale V."/>
            <person name="Holt S."/>
            <person name="Cochrane G."/>
            <person name="Meng A."/>
            <person name="Brown T."/>
            <person name="Cohen L."/>
        </authorList>
    </citation>
    <scope>NUCLEOTIDE SEQUENCE</scope>
    <source>
        <strain evidence="3">B650</strain>
    </source>
</reference>
<sequence length="619" mass="70189">MPAHINTSSTHDHHITLIDETITAAAAAGREEQPYVEVHEHHTEAAAEAAEAADGSSDDIQNIEVAVLTALGRRHNNDTHTQHIQNQTQNQNQTQTQTTQHDDHHHIIGTTENNHHYHDERANLMTAAAQGGGHDEDGDATCNNACESTNDGADGNTFACNMNNKRERDVNLDVNLNVHAVKRSRNGNGNANTNTCDENANNSESNKAVIDAAARDRWLIKFGELRHFRATNGHCNVPRNCKESLQLGKWVNNQRFEYKKYIQRKTSKMSEERIKLLEGEGFQWSMVEHVPWEQRFNEVVAYKAIHGNCRVPKRYPTNQPLANWVDKQRKEFKLLQNGKKSSMTSNRIELLNGVGFAWVAISEVSWEERLQELIAYKTLHGNCLVPNKYQDNHALGRWVDKQRQDYRKYKEGKRSVMTEERIKILESHGFCWSVDDYAWEQRLAELVDYKLVHGNCLVPHNYSANPQLANWVIQQRQDYKKLCQGRKSAMKQHRFAKLNAAGFEWNAGRAHAAQHALGPRPVYPPVTYPGVVAYQPQPQPQSQSQPIISQQVMMNNDVANPVGNATDHQQQEQQQQQKESVVVDESIIDTCIVNHQHDDDVLDPVPASHGHDPGNIANV</sequence>
<feature type="region of interest" description="Disordered" evidence="1">
    <location>
        <begin position="599"/>
        <end position="619"/>
    </location>
</feature>
<dbReference type="Gene3D" id="6.10.140.530">
    <property type="match status" value="4"/>
</dbReference>
<evidence type="ECO:0000313" key="3">
    <source>
        <dbReference type="EMBL" id="CAD9597207.1"/>
    </source>
</evidence>
<feature type="domain" description="Helicase-associated" evidence="2">
    <location>
        <begin position="290"/>
        <end position="356"/>
    </location>
</feature>
<feature type="domain" description="Helicase-associated" evidence="2">
    <location>
        <begin position="215"/>
        <end position="282"/>
    </location>
</feature>
<feature type="compositionally biased region" description="Low complexity" evidence="1">
    <location>
        <begin position="82"/>
        <end position="99"/>
    </location>
</feature>
<dbReference type="InterPro" id="IPR005114">
    <property type="entry name" value="Helicase_assoc"/>
</dbReference>
<proteinExistence type="predicted"/>
<feature type="region of interest" description="Disordered" evidence="1">
    <location>
        <begin position="81"/>
        <end position="101"/>
    </location>
</feature>